<evidence type="ECO:0000256" key="5">
    <source>
        <dbReference type="ARBA" id="ARBA00023136"/>
    </source>
</evidence>
<evidence type="ECO:0000256" key="4">
    <source>
        <dbReference type="ARBA" id="ARBA00022989"/>
    </source>
</evidence>
<dbReference type="CDD" id="cd06662">
    <property type="entry name" value="SURF1"/>
    <property type="match status" value="1"/>
</dbReference>
<accession>A0ABY5LNJ0</accession>
<name>A0ABY5LNJ0_9VIBR</name>
<organism evidence="7 8">
    <name type="scientific">Vibrio japonicus</name>
    <dbReference type="NCBI Taxonomy" id="1824638"/>
    <lineage>
        <taxon>Bacteria</taxon>
        <taxon>Pseudomonadati</taxon>
        <taxon>Pseudomonadota</taxon>
        <taxon>Gammaproteobacteria</taxon>
        <taxon>Vibrionales</taxon>
        <taxon>Vibrionaceae</taxon>
        <taxon>Vibrio</taxon>
    </lineage>
</organism>
<feature type="transmembrane region" description="Helical" evidence="6">
    <location>
        <begin position="217"/>
        <end position="239"/>
    </location>
</feature>
<keyword evidence="4 6" id="KW-1133">Transmembrane helix</keyword>
<keyword evidence="6" id="KW-1003">Cell membrane</keyword>
<keyword evidence="5 6" id="KW-0472">Membrane</keyword>
<gene>
    <name evidence="7" type="ORF">NP165_15710</name>
</gene>
<evidence type="ECO:0000313" key="7">
    <source>
        <dbReference type="EMBL" id="UUM32996.1"/>
    </source>
</evidence>
<dbReference type="InterPro" id="IPR002994">
    <property type="entry name" value="Surf1/Shy1"/>
</dbReference>
<comment type="similarity">
    <text evidence="2 6">Belongs to the SURF1 family.</text>
</comment>
<dbReference type="PANTHER" id="PTHR23427:SF2">
    <property type="entry name" value="SURFEIT LOCUS PROTEIN 1"/>
    <property type="match status" value="1"/>
</dbReference>
<keyword evidence="8" id="KW-1185">Reference proteome</keyword>
<dbReference type="RefSeq" id="WP_257086695.1">
    <property type="nucleotide sequence ID" value="NZ_CP102097.1"/>
</dbReference>
<protein>
    <recommendedName>
        <fullName evidence="6">SURF1-like protein</fullName>
    </recommendedName>
</protein>
<dbReference type="PANTHER" id="PTHR23427">
    <property type="entry name" value="SURFEIT LOCUS PROTEIN"/>
    <property type="match status" value="1"/>
</dbReference>
<evidence type="ECO:0000256" key="1">
    <source>
        <dbReference type="ARBA" id="ARBA00004370"/>
    </source>
</evidence>
<dbReference type="EMBL" id="CP102097">
    <property type="protein sequence ID" value="UUM32996.1"/>
    <property type="molecule type" value="Genomic_DNA"/>
</dbReference>
<reference evidence="7" key="1">
    <citation type="submission" date="2022-07" db="EMBL/GenBank/DDBJ databases">
        <title>Complete genome of Vibrio japonicus strain JCM 31412T and phylogenomic assessment of the Nereis clade of the genus Vibrio.</title>
        <authorList>
            <person name="Shlafstein M.D."/>
            <person name="Emsley S.A."/>
            <person name="Ushijima B."/>
            <person name="Videau P."/>
            <person name="Saw J.H."/>
        </authorList>
    </citation>
    <scope>NUCLEOTIDE SEQUENCE</scope>
    <source>
        <strain evidence="7">JCM 31412</strain>
    </source>
</reference>
<comment type="caution">
    <text evidence="6">Lacks conserved residue(s) required for the propagation of feature annotation.</text>
</comment>
<dbReference type="Pfam" id="PF02104">
    <property type="entry name" value="SURF1"/>
    <property type="match status" value="1"/>
</dbReference>
<dbReference type="Proteomes" id="UP001058602">
    <property type="component" value="Chromosome 2"/>
</dbReference>
<evidence type="ECO:0000313" key="8">
    <source>
        <dbReference type="Proteomes" id="UP001058602"/>
    </source>
</evidence>
<proteinExistence type="inferred from homology"/>
<evidence type="ECO:0000256" key="6">
    <source>
        <dbReference type="RuleBase" id="RU363076"/>
    </source>
</evidence>
<dbReference type="PROSITE" id="PS50895">
    <property type="entry name" value="SURF1"/>
    <property type="match status" value="1"/>
</dbReference>
<sequence>MKTIRLSFIGLLKKPAFLLGMLLTVVAFCLLINLGLWQLSRAEEKQQLEQYLSERETASLIPITKVNIEQYEYLTGLRVTGGFTPIQGRYVLLDNQTHDGKVGYLGYQLMALENGKYVLMEIGFVASNGDRNQLPSVDWMSKPIELQARLYQRSSNPLSHDLHMELTSTHRIQNLNIPQLSKVWKTDIEPYVVQPQSKSWPYLQPWIPVPLSSEKHFGYAVQWFSMALALAILSVWVLIRALRKGVHHE</sequence>
<comment type="subcellular location">
    <subcellularLocation>
        <location evidence="6">Cell membrane</location>
        <topology evidence="6">Multi-pass membrane protein</topology>
    </subcellularLocation>
    <subcellularLocation>
        <location evidence="1">Membrane</location>
    </subcellularLocation>
</comment>
<evidence type="ECO:0000256" key="2">
    <source>
        <dbReference type="ARBA" id="ARBA00007165"/>
    </source>
</evidence>
<evidence type="ECO:0000256" key="3">
    <source>
        <dbReference type="ARBA" id="ARBA00022692"/>
    </source>
</evidence>
<dbReference type="InterPro" id="IPR045214">
    <property type="entry name" value="Surf1/Surf4"/>
</dbReference>
<keyword evidence="3 6" id="KW-0812">Transmembrane</keyword>